<dbReference type="eggNOG" id="COG3540">
    <property type="taxonomic scope" value="Bacteria"/>
</dbReference>
<dbReference type="Gene3D" id="3.60.21.70">
    <property type="entry name" value="PhoD-like phosphatase"/>
    <property type="match status" value="1"/>
</dbReference>
<comment type="caution">
    <text evidence="1">The sequence shown here is derived from an EMBL/GenBank/DDBJ whole genome shotgun (WGS) entry which is preliminary data.</text>
</comment>
<organism evidence="1 2">
    <name type="scientific">Halalkalibacter akibai (strain ATCC 43226 / DSM 21942 / CIP 109018 / JCM 9157 / 1139)</name>
    <name type="common">Bacillus akibai</name>
    <dbReference type="NCBI Taxonomy" id="1236973"/>
    <lineage>
        <taxon>Bacteria</taxon>
        <taxon>Bacillati</taxon>
        <taxon>Bacillota</taxon>
        <taxon>Bacilli</taxon>
        <taxon>Bacillales</taxon>
        <taxon>Bacillaceae</taxon>
        <taxon>Halalkalibacter</taxon>
    </lineage>
</organism>
<dbReference type="InterPro" id="IPR038607">
    <property type="entry name" value="PhoD-like_sf"/>
</dbReference>
<dbReference type="STRING" id="1236973.JCM9157_780"/>
<dbReference type="AlphaFoldDB" id="W4QNU8"/>
<sequence>MNSFQFPPILAGPIIRRVEPTSVSIWVATSKNFSIKERIYHIINSEKENQTEYQLLTTESETNTVQMGENLFIHMITASPLTHSFPINQLLGYNLQFTNDRSAFDLGDLDLLNQQNPHSIVYGDLKYPSFYINDFVDHTHILYGSCRKLHGEGEDRLARADDWTAEHSTNLKKRPQSLFLMGDQIYADDVADPVIRVISAIGEQLIGRKESLREVDERVQHKPYQSALNQIKGRQAIAKDLCQFTSSHADNHLIQLGEFVAMYLLSWSPELWDVARDLKLFESFDEALENKHIFLDEGALPKLTEKKMKKRFNKQLHSLFTFIKQLPKVRRVLANTPTYMMFDDHEITDDWNLSSAWQSNVKNAPLGKHVVANGLTAYWAFQGWGNQPKQFEGDFISTLQAYCHSLMNGSMMKDHNDWTEVMWNFQKWHFIAPTMPRAVFLDTRTQRKLHDKIRSRKLANLLENTPITPQLVDSSQWDDLSKQLFQSGWKQETPLMIVSAVPFYGLGLVESFLKNYVLPLKAIGLAVDTRFDLEAWKFNNQGFTHFLQQVAYWDPDPCIILSGDAHYASSVSSDVSFPDGQKISMKQFTSSPLKNKSFTSIWGILLKNVIDASSQNHEQRKIYRYCDESYEVKTFDDKEEFEGVTQVYVWKDQLRYQAVSGNSLIETDNNLGLLAISGRDVKSQLLIE</sequence>
<evidence type="ECO:0000313" key="2">
    <source>
        <dbReference type="Proteomes" id="UP000018896"/>
    </source>
</evidence>
<dbReference type="Proteomes" id="UP000018896">
    <property type="component" value="Unassembled WGS sequence"/>
</dbReference>
<name>W4QNU8_HALA3</name>
<evidence type="ECO:0000313" key="1">
    <source>
        <dbReference type="EMBL" id="GAE33756.1"/>
    </source>
</evidence>
<protein>
    <submittedName>
        <fullName evidence="1">Uncharacterized protein</fullName>
    </submittedName>
</protein>
<dbReference type="EMBL" id="BAUV01000003">
    <property type="protein sequence ID" value="GAE33756.1"/>
    <property type="molecule type" value="Genomic_DNA"/>
</dbReference>
<gene>
    <name evidence="1" type="ORF">JCM9157_780</name>
</gene>
<accession>W4QNU8</accession>
<keyword evidence="2" id="KW-1185">Reference proteome</keyword>
<dbReference type="OrthoDB" id="9795624at2"/>
<dbReference type="PANTHER" id="PTHR37031">
    <property type="entry name" value="METALLOPHOSPHATASE BINDING DOMAIN PROTEIN"/>
    <property type="match status" value="1"/>
</dbReference>
<dbReference type="PANTHER" id="PTHR37031:SF2">
    <property type="entry name" value="PHOD-LIKE PHOSPHATASE METALLOPHOSPHATASE DOMAIN-CONTAINING PROTEIN"/>
    <property type="match status" value="1"/>
</dbReference>
<reference evidence="1 2" key="1">
    <citation type="journal article" date="2014" name="Genome Announc.">
        <title>Draft Genome Sequences of Three Alkaliphilic Bacillus Strains, Bacillus wakoensis JCM 9140T, Bacillus akibai JCM 9157T, and Bacillus hemicellulosilyticus JCM 9152T.</title>
        <authorList>
            <person name="Yuki M."/>
            <person name="Oshima K."/>
            <person name="Suda W."/>
            <person name="Oshida Y."/>
            <person name="Kitamura K."/>
            <person name="Iida T."/>
            <person name="Hattori M."/>
            <person name="Ohkuma M."/>
        </authorList>
    </citation>
    <scope>NUCLEOTIDE SEQUENCE [LARGE SCALE GENOMIC DNA]</scope>
    <source>
        <strain evidence="1 2">JCM 9157</strain>
    </source>
</reference>
<dbReference type="RefSeq" id="WP_052012923.1">
    <property type="nucleotide sequence ID" value="NZ_BAUV01000003.1"/>
</dbReference>
<proteinExistence type="predicted"/>